<feature type="domain" description="Outer membrane protein beta-barrel" evidence="2">
    <location>
        <begin position="36"/>
        <end position="231"/>
    </location>
</feature>
<dbReference type="Pfam" id="PF13568">
    <property type="entry name" value="OMP_b-brl_2"/>
    <property type="match status" value="1"/>
</dbReference>
<proteinExistence type="predicted"/>
<evidence type="ECO:0000313" key="3">
    <source>
        <dbReference type="EMBL" id="SDF77952.1"/>
    </source>
</evidence>
<dbReference type="RefSeq" id="WP_090496454.1">
    <property type="nucleotide sequence ID" value="NZ_FNCH01000001.1"/>
</dbReference>
<dbReference type="Proteomes" id="UP000199643">
    <property type="component" value="Unassembled WGS sequence"/>
</dbReference>
<keyword evidence="1" id="KW-0732">Signal</keyword>
<organism evidence="3 4">
    <name type="scientific">Pedobacter terrae</name>
    <dbReference type="NCBI Taxonomy" id="405671"/>
    <lineage>
        <taxon>Bacteria</taxon>
        <taxon>Pseudomonadati</taxon>
        <taxon>Bacteroidota</taxon>
        <taxon>Sphingobacteriia</taxon>
        <taxon>Sphingobacteriales</taxon>
        <taxon>Sphingobacteriaceae</taxon>
        <taxon>Pedobacter</taxon>
    </lineage>
</organism>
<gene>
    <name evidence="3" type="ORF">SAMN05421827_101518</name>
</gene>
<evidence type="ECO:0000256" key="1">
    <source>
        <dbReference type="SAM" id="SignalP"/>
    </source>
</evidence>
<accession>A0A1G7NVA9</accession>
<dbReference type="EMBL" id="FNCH01000001">
    <property type="protein sequence ID" value="SDF77952.1"/>
    <property type="molecule type" value="Genomic_DNA"/>
</dbReference>
<dbReference type="InterPro" id="IPR011250">
    <property type="entry name" value="OMP/PagP_B-barrel"/>
</dbReference>
<feature type="signal peptide" evidence="1">
    <location>
        <begin position="1"/>
        <end position="36"/>
    </location>
</feature>
<protein>
    <submittedName>
        <fullName evidence="3">Outer membrane protein beta-barrel domain-containing protein</fullName>
    </submittedName>
</protein>
<sequence length="267" mass="29604">MRPLIPKLQFFAICKLYSASILGFVSVFSFLNTANAQSKADTTIVESTLSKFEIGIAGGLTVNKFSNGQPQTGINTGYVAGVLVTYNIYKQFSLQLEANFIQQGGQLLTFKDDTRFGLPEDFTTKNVKNSSVHLNSLNIPLLLRYSIPLKKDWKPAVYIGGSYAYNFNATARYQKTGDLLPGEDIISTVSDSENVTSRYNRDRINLLIGADLRLPLFSKVKLLLEFRYLAGATPARESYSYMEKVGFGSDIRSNSFVSKLGLLIPVQ</sequence>
<reference evidence="4" key="1">
    <citation type="submission" date="2016-10" db="EMBL/GenBank/DDBJ databases">
        <authorList>
            <person name="Varghese N."/>
            <person name="Submissions S."/>
        </authorList>
    </citation>
    <scope>NUCLEOTIDE SEQUENCE [LARGE SCALE GENOMIC DNA]</scope>
    <source>
        <strain evidence="4">DSM 17933</strain>
    </source>
</reference>
<keyword evidence="4" id="KW-1185">Reference proteome</keyword>
<dbReference type="InterPro" id="IPR025665">
    <property type="entry name" value="Beta-barrel_OMP_2"/>
</dbReference>
<dbReference type="SUPFAM" id="SSF56925">
    <property type="entry name" value="OMPA-like"/>
    <property type="match status" value="1"/>
</dbReference>
<evidence type="ECO:0000313" key="4">
    <source>
        <dbReference type="Proteomes" id="UP000199643"/>
    </source>
</evidence>
<name>A0A1G7NVA9_9SPHI</name>
<dbReference type="OrthoDB" id="744492at2"/>
<evidence type="ECO:0000259" key="2">
    <source>
        <dbReference type="Pfam" id="PF13568"/>
    </source>
</evidence>
<feature type="chain" id="PRO_5011701157" evidence="1">
    <location>
        <begin position="37"/>
        <end position="267"/>
    </location>
</feature>
<dbReference type="AlphaFoldDB" id="A0A1G7NVA9"/>